<keyword evidence="2" id="KW-0229">DNA integration</keyword>
<evidence type="ECO:0000256" key="3">
    <source>
        <dbReference type="ARBA" id="ARBA00023125"/>
    </source>
</evidence>
<dbReference type="InterPro" id="IPR004107">
    <property type="entry name" value="Integrase_SAM-like_N"/>
</dbReference>
<dbReference type="GO" id="GO:0015074">
    <property type="term" value="P:DNA integration"/>
    <property type="evidence" value="ECO:0007669"/>
    <property type="project" value="UniProtKB-KW"/>
</dbReference>
<dbReference type="Gene3D" id="1.10.150.130">
    <property type="match status" value="1"/>
</dbReference>
<comment type="similarity">
    <text evidence="1">Belongs to the 'phage' integrase family.</text>
</comment>
<evidence type="ECO:0000259" key="7">
    <source>
        <dbReference type="PROSITE" id="PS51900"/>
    </source>
</evidence>
<dbReference type="CDD" id="cd00801">
    <property type="entry name" value="INT_P4_C"/>
    <property type="match status" value="1"/>
</dbReference>
<dbReference type="AlphaFoldDB" id="A0A2N0VH21"/>
<dbReference type="Pfam" id="PF14659">
    <property type="entry name" value="Phage_int_SAM_3"/>
    <property type="match status" value="1"/>
</dbReference>
<dbReference type="Gene3D" id="1.10.443.10">
    <property type="entry name" value="Intergrase catalytic core"/>
    <property type="match status" value="1"/>
</dbReference>
<evidence type="ECO:0000256" key="5">
    <source>
        <dbReference type="PROSITE-ProRule" id="PRU01248"/>
    </source>
</evidence>
<reference evidence="8 9" key="1">
    <citation type="submission" date="2017-11" db="EMBL/GenBank/DDBJ databases">
        <title>Rhodohalobacter 15182 sp. nov., isolated from a salt lake.</title>
        <authorList>
            <person name="Han S."/>
        </authorList>
    </citation>
    <scope>NUCLEOTIDE SEQUENCE [LARGE SCALE GENOMIC DNA]</scope>
    <source>
        <strain evidence="8 9">15182</strain>
    </source>
</reference>
<name>A0A2N0VH21_9BACT</name>
<dbReference type="InterPro" id="IPR050808">
    <property type="entry name" value="Phage_Integrase"/>
</dbReference>
<keyword evidence="3 5" id="KW-0238">DNA-binding</keyword>
<dbReference type="Pfam" id="PF00589">
    <property type="entry name" value="Phage_integrase"/>
    <property type="match status" value="1"/>
</dbReference>
<dbReference type="InterPro" id="IPR025166">
    <property type="entry name" value="Integrase_DNA_bind_dom"/>
</dbReference>
<dbReference type="SUPFAM" id="SSF56349">
    <property type="entry name" value="DNA breaking-rejoining enzymes"/>
    <property type="match status" value="1"/>
</dbReference>
<dbReference type="InterPro" id="IPR002104">
    <property type="entry name" value="Integrase_catalytic"/>
</dbReference>
<dbReference type="PANTHER" id="PTHR30629">
    <property type="entry name" value="PROPHAGE INTEGRASE"/>
    <property type="match status" value="1"/>
</dbReference>
<proteinExistence type="inferred from homology"/>
<feature type="domain" description="Core-binding (CB)" evidence="7">
    <location>
        <begin position="97"/>
        <end position="180"/>
    </location>
</feature>
<comment type="caution">
    <text evidence="8">The sequence shown here is derived from an EMBL/GenBank/DDBJ whole genome shotgun (WGS) entry which is preliminary data.</text>
</comment>
<dbReference type="Pfam" id="PF13356">
    <property type="entry name" value="Arm-DNA-bind_3"/>
    <property type="match status" value="1"/>
</dbReference>
<protein>
    <recommendedName>
        <fullName evidence="10">Tyr recombinase domain-containing protein</fullName>
    </recommendedName>
</protein>
<dbReference type="PROSITE" id="PS51898">
    <property type="entry name" value="TYR_RECOMBINASE"/>
    <property type="match status" value="1"/>
</dbReference>
<dbReference type="OrthoDB" id="9795573at2"/>
<dbReference type="Proteomes" id="UP000233398">
    <property type="component" value="Unassembled WGS sequence"/>
</dbReference>
<evidence type="ECO:0000313" key="8">
    <source>
        <dbReference type="EMBL" id="PKD43479.1"/>
    </source>
</evidence>
<sequence>MASIKLTHRAIESYPFTEKQKEYTDTTQGLSLRVSKTKKVFCFRYRDSKGKSKRKNIGDYPALSLAEAREIATEYYLNIQKGVYPDDLNKESVSSVPTLKEVYENYRDYTMKPNLREASYTTNTSTIEKHILPVFGSQKMDQIRTKDITYFLQDYQKQEYSVSHIRKLKQMLSSLFIHGRSLADELHNPVINAMVGLPKPKPREVFYSKEEIKSIFKHVDLTTQPFKDLVQVLFYTAKRKKETLKMTWDQLDLDNQIWTIPPENTKNGNGDTVYLCDTIMNDIIIPRSKNKKSKYVFHSNWKSHYHTYPTTFKPMKKLIREKTGIDNFNFHDLRRTLNTHLSEKGIQPHIIDHLLNNASANEHSAIRSIYNRYDYHSEKIEALKEYESFLNEIRLDK</sequence>
<keyword evidence="9" id="KW-1185">Reference proteome</keyword>
<evidence type="ECO:0008006" key="10">
    <source>
        <dbReference type="Google" id="ProtNLM"/>
    </source>
</evidence>
<dbReference type="RefSeq" id="WP_101073020.1">
    <property type="nucleotide sequence ID" value="NZ_PISP01000002.1"/>
</dbReference>
<dbReference type="InterPro" id="IPR013762">
    <property type="entry name" value="Integrase-like_cat_sf"/>
</dbReference>
<feature type="domain" description="Tyr recombinase" evidence="6">
    <location>
        <begin position="202"/>
        <end position="387"/>
    </location>
</feature>
<dbReference type="PANTHER" id="PTHR30629:SF2">
    <property type="entry name" value="PROPHAGE INTEGRASE INTS-RELATED"/>
    <property type="match status" value="1"/>
</dbReference>
<organism evidence="8 9">
    <name type="scientific">Rhodohalobacter barkolensis</name>
    <dbReference type="NCBI Taxonomy" id="2053187"/>
    <lineage>
        <taxon>Bacteria</taxon>
        <taxon>Pseudomonadati</taxon>
        <taxon>Balneolota</taxon>
        <taxon>Balneolia</taxon>
        <taxon>Balneolales</taxon>
        <taxon>Balneolaceae</taxon>
        <taxon>Rhodohalobacter</taxon>
    </lineage>
</organism>
<evidence type="ECO:0000313" key="9">
    <source>
        <dbReference type="Proteomes" id="UP000233398"/>
    </source>
</evidence>
<dbReference type="InterPro" id="IPR038488">
    <property type="entry name" value="Integrase_DNA-bd_sf"/>
</dbReference>
<evidence type="ECO:0000256" key="4">
    <source>
        <dbReference type="ARBA" id="ARBA00023172"/>
    </source>
</evidence>
<dbReference type="InterPro" id="IPR010998">
    <property type="entry name" value="Integrase_recombinase_N"/>
</dbReference>
<gene>
    <name evidence="8" type="ORF">CWD77_07865</name>
</gene>
<keyword evidence="4" id="KW-0233">DNA recombination</keyword>
<evidence type="ECO:0000259" key="6">
    <source>
        <dbReference type="PROSITE" id="PS51898"/>
    </source>
</evidence>
<dbReference type="EMBL" id="PISP01000002">
    <property type="protein sequence ID" value="PKD43479.1"/>
    <property type="molecule type" value="Genomic_DNA"/>
</dbReference>
<dbReference type="PROSITE" id="PS51900">
    <property type="entry name" value="CB"/>
    <property type="match status" value="1"/>
</dbReference>
<accession>A0A2N0VH21</accession>
<evidence type="ECO:0000256" key="1">
    <source>
        <dbReference type="ARBA" id="ARBA00008857"/>
    </source>
</evidence>
<dbReference type="GO" id="GO:0003677">
    <property type="term" value="F:DNA binding"/>
    <property type="evidence" value="ECO:0007669"/>
    <property type="project" value="UniProtKB-UniRule"/>
</dbReference>
<dbReference type="InterPro" id="IPR044068">
    <property type="entry name" value="CB"/>
</dbReference>
<dbReference type="InterPro" id="IPR011010">
    <property type="entry name" value="DNA_brk_join_enz"/>
</dbReference>
<dbReference type="Gene3D" id="3.30.160.390">
    <property type="entry name" value="Integrase, DNA-binding domain"/>
    <property type="match status" value="1"/>
</dbReference>
<dbReference type="GO" id="GO:0006310">
    <property type="term" value="P:DNA recombination"/>
    <property type="evidence" value="ECO:0007669"/>
    <property type="project" value="UniProtKB-KW"/>
</dbReference>
<evidence type="ECO:0000256" key="2">
    <source>
        <dbReference type="ARBA" id="ARBA00022908"/>
    </source>
</evidence>